<name>G5JE36_CROWT</name>
<evidence type="ECO:0000313" key="2">
    <source>
        <dbReference type="Proteomes" id="UP000003477"/>
    </source>
</evidence>
<accession>G5JE36</accession>
<dbReference type="PATRIC" id="fig|423471.3.peg.5305"/>
<dbReference type="GeneID" id="88768956"/>
<dbReference type="Proteomes" id="UP000003477">
    <property type="component" value="Unassembled WGS sequence"/>
</dbReference>
<comment type="caution">
    <text evidence="1">The sequence shown here is derived from an EMBL/GenBank/DDBJ whole genome shotgun (WGS) entry which is preliminary data.</text>
</comment>
<protein>
    <submittedName>
        <fullName evidence="1">Uncharacterized protein</fullName>
    </submittedName>
</protein>
<proteinExistence type="predicted"/>
<organism evidence="1 2">
    <name type="scientific">Crocosphaera watsonii WH 0003</name>
    <dbReference type="NCBI Taxonomy" id="423471"/>
    <lineage>
        <taxon>Bacteria</taxon>
        <taxon>Bacillati</taxon>
        <taxon>Cyanobacteriota</taxon>
        <taxon>Cyanophyceae</taxon>
        <taxon>Oscillatoriophycideae</taxon>
        <taxon>Chroococcales</taxon>
        <taxon>Aphanothecaceae</taxon>
        <taxon>Crocosphaera</taxon>
    </lineage>
</organism>
<dbReference type="RefSeq" id="WP_007313403.1">
    <property type="nucleotide sequence ID" value="NZ_AESD01000919.1"/>
</dbReference>
<evidence type="ECO:0000313" key="1">
    <source>
        <dbReference type="EMBL" id="EHJ09550.1"/>
    </source>
</evidence>
<gene>
    <name evidence="1" type="ORF">CWATWH0003_B023</name>
</gene>
<reference evidence="1 2" key="1">
    <citation type="journal article" date="2011" name="Front. Microbiol.">
        <title>Two Strains of Crocosphaera watsonii with Highly Conserved Genomes are Distinguished by Strain-Specific Features.</title>
        <authorList>
            <person name="Bench S.R."/>
            <person name="Ilikchyan I.N."/>
            <person name="Tripp H.J."/>
            <person name="Zehr J.P."/>
        </authorList>
    </citation>
    <scope>NUCLEOTIDE SEQUENCE [LARGE SCALE GENOMIC DNA]</scope>
    <source>
        <strain evidence="1 2">WH 0003</strain>
    </source>
</reference>
<dbReference type="EMBL" id="AESD01000919">
    <property type="protein sequence ID" value="EHJ09550.1"/>
    <property type="molecule type" value="Genomic_DNA"/>
</dbReference>
<sequence length="86" mass="9223">MPHLFSALAIGSNLALLFVSPVNVANILYLNSTRGRGTGNLGNFRSVIADTLDNYQNGSVFDVDFVQTHIAGDGASFLNAKPIWIN</sequence>
<dbReference type="AlphaFoldDB" id="G5JE36"/>